<protein>
    <submittedName>
        <fullName evidence="2">Uncharacterized protein</fullName>
    </submittedName>
</protein>
<name>A0ABD0LPN9_9CAEN</name>
<sequence length="100" mass="10857">MREPGIGGEDYGGEATGQLVDADPRGKDYEGKASRTGGRSTGQLVDPDSYRVSLLSLVVYNGIRNISTPVVEAQNNNSFGLKLHFWNCNGALLRFSRLKP</sequence>
<dbReference type="EMBL" id="JACVVK020000031">
    <property type="protein sequence ID" value="KAK7501515.1"/>
    <property type="molecule type" value="Genomic_DNA"/>
</dbReference>
<proteinExistence type="predicted"/>
<comment type="caution">
    <text evidence="2">The sequence shown here is derived from an EMBL/GenBank/DDBJ whole genome shotgun (WGS) entry which is preliminary data.</text>
</comment>
<feature type="compositionally biased region" description="Gly residues" evidence="1">
    <location>
        <begin position="1"/>
        <end position="10"/>
    </location>
</feature>
<feature type="region of interest" description="Disordered" evidence="1">
    <location>
        <begin position="1"/>
        <end position="44"/>
    </location>
</feature>
<feature type="compositionally biased region" description="Basic and acidic residues" evidence="1">
    <location>
        <begin position="22"/>
        <end position="33"/>
    </location>
</feature>
<evidence type="ECO:0000313" key="3">
    <source>
        <dbReference type="Proteomes" id="UP001519460"/>
    </source>
</evidence>
<evidence type="ECO:0000313" key="2">
    <source>
        <dbReference type="EMBL" id="KAK7501515.1"/>
    </source>
</evidence>
<dbReference type="Proteomes" id="UP001519460">
    <property type="component" value="Unassembled WGS sequence"/>
</dbReference>
<gene>
    <name evidence="2" type="ORF">BaRGS_00007319</name>
</gene>
<accession>A0ABD0LPN9</accession>
<dbReference type="AlphaFoldDB" id="A0ABD0LPN9"/>
<evidence type="ECO:0000256" key="1">
    <source>
        <dbReference type="SAM" id="MobiDB-lite"/>
    </source>
</evidence>
<reference evidence="2 3" key="1">
    <citation type="journal article" date="2023" name="Sci. Data">
        <title>Genome assembly of the Korean intertidal mud-creeper Batillaria attramentaria.</title>
        <authorList>
            <person name="Patra A.K."/>
            <person name="Ho P.T."/>
            <person name="Jun S."/>
            <person name="Lee S.J."/>
            <person name="Kim Y."/>
            <person name="Won Y.J."/>
        </authorList>
    </citation>
    <scope>NUCLEOTIDE SEQUENCE [LARGE SCALE GENOMIC DNA]</scope>
    <source>
        <strain evidence="2">Wonlab-2016</strain>
    </source>
</reference>
<keyword evidence="3" id="KW-1185">Reference proteome</keyword>
<organism evidence="2 3">
    <name type="scientific">Batillaria attramentaria</name>
    <dbReference type="NCBI Taxonomy" id="370345"/>
    <lineage>
        <taxon>Eukaryota</taxon>
        <taxon>Metazoa</taxon>
        <taxon>Spiralia</taxon>
        <taxon>Lophotrochozoa</taxon>
        <taxon>Mollusca</taxon>
        <taxon>Gastropoda</taxon>
        <taxon>Caenogastropoda</taxon>
        <taxon>Sorbeoconcha</taxon>
        <taxon>Cerithioidea</taxon>
        <taxon>Batillariidae</taxon>
        <taxon>Batillaria</taxon>
    </lineage>
</organism>